<dbReference type="GO" id="GO:0006666">
    <property type="term" value="P:3-keto-sphinganine metabolic process"/>
    <property type="evidence" value="ECO:0007669"/>
    <property type="project" value="TreeGrafter"/>
</dbReference>
<dbReference type="InterPro" id="IPR002347">
    <property type="entry name" value="SDR_fam"/>
</dbReference>
<protein>
    <submittedName>
        <fullName evidence="2">Putative oxidoreductase of the short chain dehydrogenase/reductase family</fullName>
    </submittedName>
</protein>
<dbReference type="VEuPathDB" id="MicrosporidiaDB:ECU10_0560"/>
<proteinExistence type="predicted"/>
<dbReference type="VEuPathDB" id="MicrosporidiaDB:M970_100470"/>
<gene>
    <name evidence="2" type="ORF">ECU10_0560</name>
</gene>
<dbReference type="PANTHER" id="PTHR43550:SF3">
    <property type="entry name" value="3-KETODIHYDROSPHINGOSINE REDUCTASE"/>
    <property type="match status" value="1"/>
</dbReference>
<dbReference type="InterPro" id="IPR036291">
    <property type="entry name" value="NAD(P)-bd_dom_sf"/>
</dbReference>
<dbReference type="InterPro" id="IPR020904">
    <property type="entry name" value="Sc_DH/Rdtase_CS"/>
</dbReference>
<dbReference type="PRINTS" id="PR00081">
    <property type="entry name" value="GDHRDH"/>
</dbReference>
<dbReference type="VEuPathDB" id="MicrosporidiaDB:AEWQ_100470"/>
<dbReference type="GO" id="GO:0005789">
    <property type="term" value="C:endoplasmic reticulum membrane"/>
    <property type="evidence" value="ECO:0007669"/>
    <property type="project" value="TreeGrafter"/>
</dbReference>
<dbReference type="GO" id="GO:0030148">
    <property type="term" value="P:sphingolipid biosynthetic process"/>
    <property type="evidence" value="ECO:0007669"/>
    <property type="project" value="TreeGrafter"/>
</dbReference>
<dbReference type="Gene3D" id="3.40.50.720">
    <property type="entry name" value="NAD(P)-binding Rossmann-like Domain"/>
    <property type="match status" value="1"/>
</dbReference>
<name>M1KAA5_ENCCN</name>
<sequence>MLFPGRSRIARIRNPRHVCLIDHRPFLVKAKYRGIECSRPLCRALDKLLDLVCKRSAEDVWCHLKPKRKCLPVCNHLNPLYNIVCVSWKSGNCHITFLRHSVEARGLRFLELVLRNLFRHADNHVLGLRSHNRQPVVHCLQAVFNLQQLAVAVEDVRNLFLCCHLGMLYIFTILQSLAMAKINFAGTTVCVTGGSKGLGLEITKELIKRGSYVHVFGRSPRPFVHENMEYHQVDLLNERPNITIPFDVVISNLGTSVGNKKFDDMEYAEVMDMLRLNVELHLWLLKNTRYKKFVFVNSVLSQQGLPGYSMYCASKSFIHTLNQSLRREGKDTMIIYPYKINTSLFSEVKDFWTLDANYVAVRLLRDIENGAREDFVPWIFKPISIVSRGIPMFLQDALTRLTRRVFYSSEKKNE</sequence>
<dbReference type="VEuPathDB" id="MicrosporidiaDB:AEWD_100470"/>
<dbReference type="GO" id="GO:0047560">
    <property type="term" value="F:3-dehydrosphinganine reductase activity"/>
    <property type="evidence" value="ECO:0007669"/>
    <property type="project" value="TreeGrafter"/>
</dbReference>
<accession>M1KAA5</accession>
<dbReference type="AlphaFoldDB" id="M1KAA5"/>
<reference evidence="2" key="1">
    <citation type="journal article" date="2013" name="Eukaryot. Cell">
        <title>Extremely Reduced Levels of Heterozygosity in the Vertebrate Pathogen Encephalitozoon cuniculi.</title>
        <authorList>
            <person name="Selman M."/>
            <person name="Sak B."/>
            <person name="Kvac M."/>
            <person name="Farinelli L."/>
            <person name="Weiss L.M."/>
            <person name="Corradi N."/>
        </authorList>
    </citation>
    <scope>NUCLEOTIDE SEQUENCE</scope>
</reference>
<evidence type="ECO:0000313" key="2">
    <source>
        <dbReference type="EMBL" id="AGE96272.1"/>
    </source>
</evidence>
<dbReference type="EMBL" id="KC513615">
    <property type="protein sequence ID" value="AGE96272.1"/>
    <property type="molecule type" value="Genomic_DNA"/>
</dbReference>
<dbReference type="Pfam" id="PF00106">
    <property type="entry name" value="adh_short"/>
    <property type="match status" value="1"/>
</dbReference>
<dbReference type="VEuPathDB" id="MicrosporidiaDB:AEWR_100470"/>
<dbReference type="SUPFAM" id="SSF51735">
    <property type="entry name" value="NAD(P)-binding Rossmann-fold domains"/>
    <property type="match status" value="1"/>
</dbReference>
<dbReference type="PANTHER" id="PTHR43550">
    <property type="entry name" value="3-KETODIHYDROSPHINGOSINE REDUCTASE"/>
    <property type="match status" value="1"/>
</dbReference>
<evidence type="ECO:0000256" key="1">
    <source>
        <dbReference type="ARBA" id="ARBA00022857"/>
    </source>
</evidence>
<dbReference type="PROSITE" id="PS00061">
    <property type="entry name" value="ADH_SHORT"/>
    <property type="match status" value="1"/>
</dbReference>
<organism evidence="2">
    <name type="scientific">Encephalitozoon cuniculi</name>
    <name type="common">Microsporidian parasite</name>
    <dbReference type="NCBI Taxonomy" id="6035"/>
    <lineage>
        <taxon>Eukaryota</taxon>
        <taxon>Fungi</taxon>
        <taxon>Fungi incertae sedis</taxon>
        <taxon>Microsporidia</taxon>
        <taxon>Unikaryonidae</taxon>
        <taxon>Encephalitozoon</taxon>
    </lineage>
</organism>
<keyword evidence="1" id="KW-0521">NADP</keyword>